<evidence type="ECO:0000313" key="7">
    <source>
        <dbReference type="Proteomes" id="UP000002593"/>
    </source>
</evidence>
<feature type="transmembrane region" description="Helical" evidence="5">
    <location>
        <begin position="218"/>
        <end position="234"/>
    </location>
</feature>
<dbReference type="Pfam" id="PF00902">
    <property type="entry name" value="TatC"/>
    <property type="match status" value="1"/>
</dbReference>
<keyword evidence="5" id="KW-0811">Translocation</keyword>
<protein>
    <recommendedName>
        <fullName evidence="5">Sec-independent protein translocase protein TatC</fullName>
    </recommendedName>
</protein>
<dbReference type="AlphaFoldDB" id="A2BMW9"/>
<feature type="transmembrane region" description="Helical" evidence="5">
    <location>
        <begin position="240"/>
        <end position="259"/>
    </location>
</feature>
<feature type="transmembrane region" description="Helical" evidence="5">
    <location>
        <begin position="182"/>
        <end position="206"/>
    </location>
</feature>
<dbReference type="GO" id="GO:0009977">
    <property type="term" value="F:proton motive force dependent protein transmembrane transporter activity"/>
    <property type="evidence" value="ECO:0007669"/>
    <property type="project" value="TreeGrafter"/>
</dbReference>
<accession>A2BMW9</accession>
<dbReference type="EMBL" id="CP000493">
    <property type="protein sequence ID" value="ABM81330.1"/>
    <property type="molecule type" value="Genomic_DNA"/>
</dbReference>
<comment type="similarity">
    <text evidence="5">Belongs to the TatC family.</text>
</comment>
<evidence type="ECO:0000256" key="4">
    <source>
        <dbReference type="ARBA" id="ARBA00023136"/>
    </source>
</evidence>
<dbReference type="GO" id="GO:0065002">
    <property type="term" value="P:intracellular protein transmembrane transport"/>
    <property type="evidence" value="ECO:0007669"/>
    <property type="project" value="TreeGrafter"/>
</dbReference>
<dbReference type="HOGENOM" id="CLU_031942_3_2_2"/>
<name>A2BMW9_HYPBU</name>
<dbReference type="EnsemblBacteria" id="ABM81330">
    <property type="protein sequence ID" value="ABM81330"/>
    <property type="gene ID" value="Hbut_1508"/>
</dbReference>
<evidence type="ECO:0000256" key="1">
    <source>
        <dbReference type="ARBA" id="ARBA00004141"/>
    </source>
</evidence>
<feature type="transmembrane region" description="Helical" evidence="5">
    <location>
        <begin position="20"/>
        <end position="39"/>
    </location>
</feature>
<dbReference type="InterPro" id="IPR002033">
    <property type="entry name" value="TatC"/>
</dbReference>
<organism evidence="6 7">
    <name type="scientific">Hyperthermus butylicus (strain DSM 5456 / JCM 9403 / PLM1-5)</name>
    <dbReference type="NCBI Taxonomy" id="415426"/>
    <lineage>
        <taxon>Archaea</taxon>
        <taxon>Thermoproteota</taxon>
        <taxon>Thermoprotei</taxon>
        <taxon>Desulfurococcales</taxon>
        <taxon>Pyrodictiaceae</taxon>
        <taxon>Hyperthermus</taxon>
    </lineage>
</organism>
<keyword evidence="5" id="KW-1003">Cell membrane</keyword>
<feature type="transmembrane region" description="Helical" evidence="5">
    <location>
        <begin position="87"/>
        <end position="108"/>
    </location>
</feature>
<proteinExistence type="inferred from homology"/>
<evidence type="ECO:0000256" key="2">
    <source>
        <dbReference type="ARBA" id="ARBA00022692"/>
    </source>
</evidence>
<keyword evidence="3 5" id="KW-1133">Transmembrane helix</keyword>
<keyword evidence="4 5" id="KW-0472">Membrane</keyword>
<comment type="subcellular location">
    <subcellularLocation>
        <location evidence="5">Cell membrane</location>
        <topology evidence="5">Multi-pass membrane protein</topology>
    </subcellularLocation>
    <subcellularLocation>
        <location evidence="1">Membrane</location>
        <topology evidence="1">Multi-pass membrane protein</topology>
    </subcellularLocation>
</comment>
<keyword evidence="5" id="KW-0813">Transport</keyword>
<gene>
    <name evidence="5" type="primary">tatC</name>
    <name evidence="6" type="ordered locus">Hbut_1508</name>
</gene>
<dbReference type="OrthoDB" id="15305at2157"/>
<keyword evidence="7" id="KW-1185">Reference proteome</keyword>
<keyword evidence="5" id="KW-0653">Protein transport</keyword>
<dbReference type="PANTHER" id="PTHR30371">
    <property type="entry name" value="SEC-INDEPENDENT PROTEIN TRANSLOCASE PROTEIN TATC"/>
    <property type="match status" value="1"/>
</dbReference>
<dbReference type="GO" id="GO:0033281">
    <property type="term" value="C:TAT protein transport complex"/>
    <property type="evidence" value="ECO:0007669"/>
    <property type="project" value="UniProtKB-UniRule"/>
</dbReference>
<sequence>MAEDREASIWEHLTELAIRLRRIIIAFIISALVLSVIPAGKGGLLYVPLAAKLPSLIVAHTVPKQITTFDGHTYNVTILPSTEFESIQIMVEGILLLGVMGSTPIAAREIWAYVEPALYPHEKRFAKRFMFLFVAAFLFGVFFAIYIVAPFIYTMMLKLYPPLVPSGYKFLLTIRISTVVDFVIKLAIAFGLLFETPIVIYLLLAYGIISPDHFTPTTMKYILLGTMIVGAIISPDPSGLGMLIIGLSLYIPLHIAIKLGKKKAQQRKQVEEAMATTTS</sequence>
<evidence type="ECO:0000313" key="6">
    <source>
        <dbReference type="EMBL" id="ABM81330.1"/>
    </source>
</evidence>
<evidence type="ECO:0000256" key="3">
    <source>
        <dbReference type="ARBA" id="ARBA00022989"/>
    </source>
</evidence>
<feature type="transmembrane region" description="Helical" evidence="5">
    <location>
        <begin position="129"/>
        <end position="153"/>
    </location>
</feature>
<comment type="function">
    <text evidence="5">Part of the twin-arginine translocation (Tat) system that transports large folded proteins containing a characteristic twin-arginine motif in their signal peptide across membranes.</text>
</comment>
<dbReference type="GO" id="GO:0043953">
    <property type="term" value="P:protein transport by the Tat complex"/>
    <property type="evidence" value="ECO:0007669"/>
    <property type="project" value="UniProtKB-UniRule"/>
</dbReference>
<dbReference type="eggNOG" id="arCOG01919">
    <property type="taxonomic scope" value="Archaea"/>
</dbReference>
<dbReference type="GeneID" id="4782511"/>
<reference evidence="6 7" key="1">
    <citation type="journal article" date="2007" name="Archaea">
        <title>The genome of Hyperthermus butylicus: a sulfur-reducing, peptide fermenting, neutrophilic Crenarchaeote growing up to 108 degrees C.</title>
        <authorList>
            <person name="Brugger K."/>
            <person name="Chen L."/>
            <person name="Stark M."/>
            <person name="Zibat A."/>
            <person name="Redder P."/>
            <person name="Ruepp A."/>
            <person name="Awayez M."/>
            <person name="She Q."/>
            <person name="Garrett R.A."/>
            <person name="Klenk H.P."/>
        </authorList>
    </citation>
    <scope>NUCLEOTIDE SEQUENCE [LARGE SCALE GENOMIC DNA]</scope>
    <source>
        <strain evidence="7">DSM 5456 / JCM 9403 / PLM1-5</strain>
    </source>
</reference>
<dbReference type="KEGG" id="hbu:Hbut_1508"/>
<dbReference type="STRING" id="415426.Hbut_1508"/>
<dbReference type="RefSeq" id="WP_011822648.1">
    <property type="nucleotide sequence ID" value="NC_008818.1"/>
</dbReference>
<comment type="subunit">
    <text evidence="5">Forms a complex with TatA.</text>
</comment>
<keyword evidence="2 5" id="KW-0812">Transmembrane</keyword>
<dbReference type="HAMAP" id="MF_00902">
    <property type="entry name" value="TatC"/>
    <property type="match status" value="1"/>
</dbReference>
<dbReference type="Proteomes" id="UP000002593">
    <property type="component" value="Chromosome"/>
</dbReference>
<dbReference type="PANTHER" id="PTHR30371:SF0">
    <property type="entry name" value="SEC-INDEPENDENT PROTEIN TRANSLOCASE PROTEIN TATC, CHLOROPLASTIC-RELATED"/>
    <property type="match status" value="1"/>
</dbReference>
<dbReference type="PRINTS" id="PR01840">
    <property type="entry name" value="TATCFAMILY"/>
</dbReference>
<evidence type="ECO:0000256" key="5">
    <source>
        <dbReference type="HAMAP-Rule" id="MF_00902"/>
    </source>
</evidence>